<dbReference type="EMBL" id="JAQOWY010000176">
    <property type="protein sequence ID" value="KAK1848252.1"/>
    <property type="molecule type" value="Genomic_DNA"/>
</dbReference>
<dbReference type="AlphaFoldDB" id="A0AAD9EI15"/>
<reference evidence="2" key="1">
    <citation type="submission" date="2023-01" db="EMBL/GenBank/DDBJ databases">
        <title>Colletotrichum chrysophilum M932 genome sequence.</title>
        <authorList>
            <person name="Baroncelli R."/>
        </authorList>
    </citation>
    <scope>NUCLEOTIDE SEQUENCE</scope>
    <source>
        <strain evidence="2">M932</strain>
    </source>
</reference>
<evidence type="ECO:0000313" key="3">
    <source>
        <dbReference type="Proteomes" id="UP001243330"/>
    </source>
</evidence>
<organism evidence="2 3">
    <name type="scientific">Colletotrichum chrysophilum</name>
    <dbReference type="NCBI Taxonomy" id="1836956"/>
    <lineage>
        <taxon>Eukaryota</taxon>
        <taxon>Fungi</taxon>
        <taxon>Dikarya</taxon>
        <taxon>Ascomycota</taxon>
        <taxon>Pezizomycotina</taxon>
        <taxon>Sordariomycetes</taxon>
        <taxon>Hypocreomycetidae</taxon>
        <taxon>Glomerellales</taxon>
        <taxon>Glomerellaceae</taxon>
        <taxon>Colletotrichum</taxon>
        <taxon>Colletotrichum gloeosporioides species complex</taxon>
    </lineage>
</organism>
<comment type="caution">
    <text evidence="2">The sequence shown here is derived from an EMBL/GenBank/DDBJ whole genome shotgun (WGS) entry which is preliminary data.</text>
</comment>
<sequence length="24" mass="2555">MGSARKSEGGTKKKPLPRAELQQG</sequence>
<accession>A0AAD9EI15</accession>
<feature type="region of interest" description="Disordered" evidence="1">
    <location>
        <begin position="1"/>
        <end position="24"/>
    </location>
</feature>
<name>A0AAD9EI15_9PEZI</name>
<proteinExistence type="predicted"/>
<keyword evidence="3" id="KW-1185">Reference proteome</keyword>
<evidence type="ECO:0000256" key="1">
    <source>
        <dbReference type="SAM" id="MobiDB-lite"/>
    </source>
</evidence>
<dbReference type="Proteomes" id="UP001243330">
    <property type="component" value="Unassembled WGS sequence"/>
</dbReference>
<feature type="compositionally biased region" description="Basic and acidic residues" evidence="1">
    <location>
        <begin position="1"/>
        <end position="11"/>
    </location>
</feature>
<protein>
    <submittedName>
        <fullName evidence="2">Uncharacterized protein</fullName>
    </submittedName>
</protein>
<gene>
    <name evidence="2" type="ORF">CCHR01_09090</name>
</gene>
<evidence type="ECO:0000313" key="2">
    <source>
        <dbReference type="EMBL" id="KAK1848252.1"/>
    </source>
</evidence>